<protein>
    <recommendedName>
        <fullName evidence="3">Band 7 domain-containing protein</fullName>
    </recommendedName>
</protein>
<evidence type="ECO:0000313" key="4">
    <source>
        <dbReference type="EMBL" id="ODQ58658.1"/>
    </source>
</evidence>
<dbReference type="Pfam" id="PF01145">
    <property type="entry name" value="Band_7"/>
    <property type="match status" value="1"/>
</dbReference>
<dbReference type="AlphaFoldDB" id="A0A1E3NZZ5"/>
<dbReference type="Gene3D" id="6.10.250.2090">
    <property type="match status" value="1"/>
</dbReference>
<dbReference type="GeneID" id="30199141"/>
<dbReference type="GO" id="GO:0098552">
    <property type="term" value="C:side of membrane"/>
    <property type="evidence" value="ECO:0007669"/>
    <property type="project" value="UniProtKB-ARBA"/>
</dbReference>
<feature type="region of interest" description="Disordered" evidence="2">
    <location>
        <begin position="1"/>
        <end position="22"/>
    </location>
</feature>
<evidence type="ECO:0000259" key="3">
    <source>
        <dbReference type="SMART" id="SM00244"/>
    </source>
</evidence>
<dbReference type="PRINTS" id="PR00721">
    <property type="entry name" value="STOMATIN"/>
</dbReference>
<dbReference type="SUPFAM" id="SSF117892">
    <property type="entry name" value="Band 7/SPFH domain"/>
    <property type="match status" value="1"/>
</dbReference>
<dbReference type="Gene3D" id="3.30.479.30">
    <property type="entry name" value="Band 7 domain"/>
    <property type="match status" value="1"/>
</dbReference>
<dbReference type="InterPro" id="IPR036013">
    <property type="entry name" value="Band_7/SPFH_dom_sf"/>
</dbReference>
<proteinExistence type="inferred from homology"/>
<comment type="similarity">
    <text evidence="1">Belongs to the band 7/mec-2 family.</text>
</comment>
<evidence type="ECO:0000256" key="1">
    <source>
        <dbReference type="ARBA" id="ARBA00008164"/>
    </source>
</evidence>
<sequence>MSQEFYDAPKAQPGYTDDTPSGETFQQNIINNNPSATSNTIRNPPIVSREPDAIKQITYKKEYDVQPQGTYQSLVNAFGNFFGYFGMVCCCPCSNPYHDVNQGSIGMITKFGELARVADPGSTYVNIFSEKLHMVSIMIQVQDIPEQACLTKDNVIVYLKSVLYYNIIDPQKAVFGISNIQDAIVERTQTTLRDVIGSRVLQDVIERREEIAEAIQIIIAQTAAEWGVHVESILIKDLQLSNEVTQSLSQAAQAKRIGESKIITAKAEVESAKLMRQAADILASKPAMQIRYLDAMQNMAKSANSKVIFMPSSGELDRNASNVTTENGEHSDQIEEVDEEKLRQLQAQLDQRHGASQTDNYKNMIAVKESLE</sequence>
<dbReference type="OrthoDB" id="2105077at2759"/>
<dbReference type="SMART" id="SM00244">
    <property type="entry name" value="PHB"/>
    <property type="match status" value="1"/>
</dbReference>
<dbReference type="InterPro" id="IPR001972">
    <property type="entry name" value="Stomatin_HflK_fam"/>
</dbReference>
<organism evidence="4 5">
    <name type="scientific">Wickerhamomyces anomalus (strain ATCC 58044 / CBS 1984 / NCYC 433 / NRRL Y-366-8)</name>
    <name type="common">Yeast</name>
    <name type="synonym">Hansenula anomala</name>
    <dbReference type="NCBI Taxonomy" id="683960"/>
    <lineage>
        <taxon>Eukaryota</taxon>
        <taxon>Fungi</taxon>
        <taxon>Dikarya</taxon>
        <taxon>Ascomycota</taxon>
        <taxon>Saccharomycotina</taxon>
        <taxon>Saccharomycetes</taxon>
        <taxon>Phaffomycetales</taxon>
        <taxon>Wickerhamomycetaceae</taxon>
        <taxon>Wickerhamomyces</taxon>
    </lineage>
</organism>
<dbReference type="RefSeq" id="XP_019037865.1">
    <property type="nucleotide sequence ID" value="XM_019181895.1"/>
</dbReference>
<reference evidence="4 5" key="1">
    <citation type="journal article" date="2016" name="Proc. Natl. Acad. Sci. U.S.A.">
        <title>Comparative genomics of biotechnologically important yeasts.</title>
        <authorList>
            <person name="Riley R."/>
            <person name="Haridas S."/>
            <person name="Wolfe K.H."/>
            <person name="Lopes M.R."/>
            <person name="Hittinger C.T."/>
            <person name="Goeker M."/>
            <person name="Salamov A.A."/>
            <person name="Wisecaver J.H."/>
            <person name="Long T.M."/>
            <person name="Calvey C.H."/>
            <person name="Aerts A.L."/>
            <person name="Barry K.W."/>
            <person name="Choi C."/>
            <person name="Clum A."/>
            <person name="Coughlan A.Y."/>
            <person name="Deshpande S."/>
            <person name="Douglass A.P."/>
            <person name="Hanson S.J."/>
            <person name="Klenk H.-P."/>
            <person name="LaButti K.M."/>
            <person name="Lapidus A."/>
            <person name="Lindquist E.A."/>
            <person name="Lipzen A.M."/>
            <person name="Meier-Kolthoff J.P."/>
            <person name="Ohm R.A."/>
            <person name="Otillar R.P."/>
            <person name="Pangilinan J.L."/>
            <person name="Peng Y."/>
            <person name="Rokas A."/>
            <person name="Rosa C.A."/>
            <person name="Scheuner C."/>
            <person name="Sibirny A.A."/>
            <person name="Slot J.C."/>
            <person name="Stielow J.B."/>
            <person name="Sun H."/>
            <person name="Kurtzman C.P."/>
            <person name="Blackwell M."/>
            <person name="Grigoriev I.V."/>
            <person name="Jeffries T.W."/>
        </authorList>
    </citation>
    <scope>NUCLEOTIDE SEQUENCE [LARGE SCALE GENOMIC DNA]</scope>
    <source>
        <strain evidence="5">ATCC 58044 / CBS 1984 / NCYC 433 / NRRL Y-366-8</strain>
    </source>
</reference>
<dbReference type="STRING" id="683960.A0A1E3NZZ5"/>
<dbReference type="Proteomes" id="UP000094112">
    <property type="component" value="Unassembled WGS sequence"/>
</dbReference>
<gene>
    <name evidence="4" type="ORF">WICANDRAFT_31888</name>
</gene>
<dbReference type="PANTHER" id="PTHR10264">
    <property type="entry name" value="BAND 7 PROTEIN-RELATED"/>
    <property type="match status" value="1"/>
</dbReference>
<keyword evidence="5" id="KW-1185">Reference proteome</keyword>
<dbReference type="InterPro" id="IPR001107">
    <property type="entry name" value="Band_7"/>
</dbReference>
<evidence type="ECO:0000313" key="5">
    <source>
        <dbReference type="Proteomes" id="UP000094112"/>
    </source>
</evidence>
<evidence type="ECO:0000256" key="2">
    <source>
        <dbReference type="SAM" id="MobiDB-lite"/>
    </source>
</evidence>
<dbReference type="InterPro" id="IPR043202">
    <property type="entry name" value="Band-7_stomatin-like"/>
</dbReference>
<feature type="domain" description="Band 7" evidence="3">
    <location>
        <begin position="95"/>
        <end position="252"/>
    </location>
</feature>
<dbReference type="EMBL" id="KV454211">
    <property type="protein sequence ID" value="ODQ58658.1"/>
    <property type="molecule type" value="Genomic_DNA"/>
</dbReference>
<dbReference type="PANTHER" id="PTHR10264:SF19">
    <property type="entry name" value="AT06885P-RELATED"/>
    <property type="match status" value="1"/>
</dbReference>
<dbReference type="FunFam" id="3.30.479.30:FF:000004">
    <property type="entry name" value="Putative membrane protease family, stomatin"/>
    <property type="match status" value="1"/>
</dbReference>
<accession>A0A1E3NZZ5</accession>
<dbReference type="GO" id="GO:0005886">
    <property type="term" value="C:plasma membrane"/>
    <property type="evidence" value="ECO:0007669"/>
    <property type="project" value="InterPro"/>
</dbReference>
<name>A0A1E3NZZ5_WICAA</name>